<organism evidence="2 3">
    <name type="scientific">Glossina morsitans morsitans</name>
    <name type="common">Savannah tsetse fly</name>
    <dbReference type="NCBI Taxonomy" id="37546"/>
    <lineage>
        <taxon>Eukaryota</taxon>
        <taxon>Metazoa</taxon>
        <taxon>Ecdysozoa</taxon>
        <taxon>Arthropoda</taxon>
        <taxon>Hexapoda</taxon>
        <taxon>Insecta</taxon>
        <taxon>Pterygota</taxon>
        <taxon>Neoptera</taxon>
        <taxon>Endopterygota</taxon>
        <taxon>Diptera</taxon>
        <taxon>Brachycera</taxon>
        <taxon>Muscomorpha</taxon>
        <taxon>Hippoboscoidea</taxon>
        <taxon>Glossinidae</taxon>
        <taxon>Glossina</taxon>
    </lineage>
</organism>
<reference evidence="2" key="1">
    <citation type="submission" date="2020-05" db="UniProtKB">
        <authorList>
            <consortium name="EnsemblMetazoa"/>
        </authorList>
    </citation>
    <scope>IDENTIFICATION</scope>
    <source>
        <strain evidence="2">Yale</strain>
    </source>
</reference>
<proteinExistence type="predicted"/>
<dbReference type="EMBL" id="CCAG010023235">
    <property type="status" value="NOT_ANNOTATED_CDS"/>
    <property type="molecule type" value="Genomic_DNA"/>
</dbReference>
<evidence type="ECO:0000256" key="1">
    <source>
        <dbReference type="SAM" id="Phobius"/>
    </source>
</evidence>
<dbReference type="VEuPathDB" id="VectorBase:GMOY005885"/>
<keyword evidence="1" id="KW-0472">Membrane</keyword>
<sequence>MVEISCTNIPPELSNKRSVRILNEYYKEGVAKLREVVSKLSAHDKIVHLHFDEVFTDQTRVYSRSEHRLYGCGYVLGRKLVTTKEHRTVLVFGVRSLLTAFSMLLSAYPMAHTSVYGRLIEENIKYAVAIGL</sequence>
<keyword evidence="1" id="KW-1133">Transmembrane helix</keyword>
<protein>
    <submittedName>
        <fullName evidence="2">Uncharacterized protein</fullName>
    </submittedName>
</protein>
<evidence type="ECO:0000313" key="3">
    <source>
        <dbReference type="Proteomes" id="UP000092444"/>
    </source>
</evidence>
<dbReference type="AlphaFoldDB" id="A0A1B0FPP6"/>
<dbReference type="Proteomes" id="UP000092444">
    <property type="component" value="Unassembled WGS sequence"/>
</dbReference>
<evidence type="ECO:0000313" key="2">
    <source>
        <dbReference type="EnsemblMetazoa" id="GMOY005885-PB"/>
    </source>
</evidence>
<dbReference type="EnsemblMetazoa" id="GMOY005885-RB">
    <property type="protein sequence ID" value="GMOY005885-PB"/>
    <property type="gene ID" value="GMOY005885"/>
</dbReference>
<keyword evidence="3" id="KW-1185">Reference proteome</keyword>
<keyword evidence="1" id="KW-0812">Transmembrane</keyword>
<feature type="transmembrane region" description="Helical" evidence="1">
    <location>
        <begin position="88"/>
        <end position="108"/>
    </location>
</feature>
<accession>A0A1B0FPP6</accession>
<name>A0A1B0FPP6_GLOMM</name>